<evidence type="ECO:0000313" key="9">
    <source>
        <dbReference type="Proteomes" id="UP001066276"/>
    </source>
</evidence>
<dbReference type="Gene3D" id="6.10.230.10">
    <property type="match status" value="1"/>
</dbReference>
<dbReference type="Proteomes" id="UP001066276">
    <property type="component" value="Chromosome 3_1"/>
</dbReference>
<dbReference type="GO" id="GO:0005764">
    <property type="term" value="C:lysosome"/>
    <property type="evidence" value="ECO:0007669"/>
    <property type="project" value="TreeGrafter"/>
</dbReference>
<reference evidence="8" key="1">
    <citation type="journal article" date="2022" name="bioRxiv">
        <title>Sequencing and chromosome-scale assembly of the giantPleurodeles waltlgenome.</title>
        <authorList>
            <person name="Brown T."/>
            <person name="Elewa A."/>
            <person name="Iarovenko S."/>
            <person name="Subramanian E."/>
            <person name="Araus A.J."/>
            <person name="Petzold A."/>
            <person name="Susuki M."/>
            <person name="Suzuki K.-i.T."/>
            <person name="Hayashi T."/>
            <person name="Toyoda A."/>
            <person name="Oliveira C."/>
            <person name="Osipova E."/>
            <person name="Leigh N.D."/>
            <person name="Simon A."/>
            <person name="Yun M.H."/>
        </authorList>
    </citation>
    <scope>NUCLEOTIDE SEQUENCE</scope>
    <source>
        <strain evidence="8">20211129_DDA</strain>
        <tissue evidence="8">Liver</tissue>
    </source>
</reference>
<dbReference type="GO" id="GO:0060271">
    <property type="term" value="P:cilium assembly"/>
    <property type="evidence" value="ECO:0007669"/>
    <property type="project" value="TreeGrafter"/>
</dbReference>
<dbReference type="GO" id="GO:0031267">
    <property type="term" value="F:small GTPase binding"/>
    <property type="evidence" value="ECO:0007669"/>
    <property type="project" value="TreeGrafter"/>
</dbReference>
<feature type="coiled-coil region" evidence="4">
    <location>
        <begin position="58"/>
        <end position="179"/>
    </location>
</feature>
<sequence length="377" mass="43332">MAGLLGASLRALHEAHGPDSVAALVPQVVRVLELLEAFAERGEEHCRGREALRALRTLRAGEERAEEFEQKLFEAQRKEHLLQNEVTHLKEENQKLLVQLAENQSQDDSAAKEHELMLKLKDVVDRQRDEIRAQSHEIQQKNSDTEALQEQLDRFMRMNEDLRRKLSVVQAQLKSTLERKLELETLLQTQQGQQDRRPRGLAMLETSVSDSTSGPAQSKNEPSPRDGRNDSSQPCFTKKEVQQILQERNELKTNLFLIQEELSYYQRELLSDERIPGLLLDGMKSAIKRQRKKIKAKMLGITESSESSEEEDGAWPQTPESDCVDSRLPESKIWRLFGQWYRRSSKEDTSVPASGVWEFIDAQEVNQANQEEARPEE</sequence>
<dbReference type="GO" id="GO:0051959">
    <property type="term" value="F:dynein light intermediate chain binding"/>
    <property type="evidence" value="ECO:0007669"/>
    <property type="project" value="TreeGrafter"/>
</dbReference>
<proteinExistence type="predicted"/>
<evidence type="ECO:0000256" key="1">
    <source>
        <dbReference type="ARBA" id="ARBA00022448"/>
    </source>
</evidence>
<dbReference type="GO" id="GO:0036064">
    <property type="term" value="C:ciliary basal body"/>
    <property type="evidence" value="ECO:0007669"/>
    <property type="project" value="TreeGrafter"/>
</dbReference>
<keyword evidence="2" id="KW-0653">Protein transport</keyword>
<comment type="caution">
    <text evidence="8">The sequence shown here is derived from an EMBL/GenBank/DDBJ whole genome shotgun (WGS) entry which is preliminary data.</text>
</comment>
<feature type="domain" description="RH1" evidence="6">
    <location>
        <begin position="1"/>
        <end position="68"/>
    </location>
</feature>
<feature type="region of interest" description="Disordered" evidence="5">
    <location>
        <begin position="299"/>
        <end position="326"/>
    </location>
</feature>
<dbReference type="GO" id="GO:0015031">
    <property type="term" value="P:protein transport"/>
    <property type="evidence" value="ECO:0007669"/>
    <property type="project" value="UniProtKB-KW"/>
</dbReference>
<keyword evidence="3 4" id="KW-0175">Coiled coil</keyword>
<protein>
    <recommendedName>
        <fullName evidence="10">Rab interacting lysosomal protein</fullName>
    </recommendedName>
</protein>
<dbReference type="GO" id="GO:0045022">
    <property type="term" value="P:early endosome to late endosome transport"/>
    <property type="evidence" value="ECO:0007669"/>
    <property type="project" value="TreeGrafter"/>
</dbReference>
<dbReference type="InterPro" id="IPR034744">
    <property type="entry name" value="RH2"/>
</dbReference>
<dbReference type="Pfam" id="PF09744">
    <property type="entry name" value="RH1"/>
    <property type="match status" value="1"/>
</dbReference>
<dbReference type="Gene3D" id="1.20.58.1770">
    <property type="match status" value="1"/>
</dbReference>
<feature type="region of interest" description="Disordered" evidence="5">
    <location>
        <begin position="206"/>
        <end position="235"/>
    </location>
</feature>
<name>A0AAV7UBI5_PLEWA</name>
<evidence type="ECO:0000256" key="2">
    <source>
        <dbReference type="ARBA" id="ARBA00022927"/>
    </source>
</evidence>
<dbReference type="InterPro" id="IPR021563">
    <property type="entry name" value="RILP_dimer"/>
</dbReference>
<dbReference type="PROSITE" id="PS51777">
    <property type="entry name" value="RH2"/>
    <property type="match status" value="1"/>
</dbReference>
<accession>A0AAV7UBI5</accession>
<evidence type="ECO:0008006" key="10">
    <source>
        <dbReference type="Google" id="ProtNLM"/>
    </source>
</evidence>
<keyword evidence="1" id="KW-0813">Transport</keyword>
<evidence type="ECO:0000259" key="6">
    <source>
        <dbReference type="PROSITE" id="PS51776"/>
    </source>
</evidence>
<feature type="compositionally biased region" description="Polar residues" evidence="5">
    <location>
        <begin position="206"/>
        <end position="221"/>
    </location>
</feature>
<feature type="domain" description="RH2" evidence="7">
    <location>
        <begin position="233"/>
        <end position="336"/>
    </location>
</feature>
<gene>
    <name evidence="8" type="ORF">NDU88_003223</name>
</gene>
<dbReference type="AlphaFoldDB" id="A0AAV7UBI5"/>
<evidence type="ECO:0000256" key="5">
    <source>
        <dbReference type="SAM" id="MobiDB-lite"/>
    </source>
</evidence>
<evidence type="ECO:0000256" key="4">
    <source>
        <dbReference type="SAM" id="Coils"/>
    </source>
</evidence>
<organism evidence="8 9">
    <name type="scientific">Pleurodeles waltl</name>
    <name type="common">Iberian ribbed newt</name>
    <dbReference type="NCBI Taxonomy" id="8319"/>
    <lineage>
        <taxon>Eukaryota</taxon>
        <taxon>Metazoa</taxon>
        <taxon>Chordata</taxon>
        <taxon>Craniata</taxon>
        <taxon>Vertebrata</taxon>
        <taxon>Euteleostomi</taxon>
        <taxon>Amphibia</taxon>
        <taxon>Batrachia</taxon>
        <taxon>Caudata</taxon>
        <taxon>Salamandroidea</taxon>
        <taxon>Salamandridae</taxon>
        <taxon>Pleurodelinae</taxon>
        <taxon>Pleurodeles</taxon>
    </lineage>
</organism>
<evidence type="ECO:0000256" key="3">
    <source>
        <dbReference type="ARBA" id="ARBA00023054"/>
    </source>
</evidence>
<dbReference type="SUPFAM" id="SSF161256">
    <property type="entry name" value="RILP dimerisation region"/>
    <property type="match status" value="1"/>
</dbReference>
<dbReference type="EMBL" id="JANPWB010000005">
    <property type="protein sequence ID" value="KAJ1186442.1"/>
    <property type="molecule type" value="Genomic_DNA"/>
</dbReference>
<dbReference type="Pfam" id="PF11461">
    <property type="entry name" value="RILP"/>
    <property type="match status" value="1"/>
</dbReference>
<keyword evidence="9" id="KW-1185">Reference proteome</keyword>
<evidence type="ECO:0000259" key="7">
    <source>
        <dbReference type="PROSITE" id="PS51777"/>
    </source>
</evidence>
<dbReference type="PROSITE" id="PS51776">
    <property type="entry name" value="RH1"/>
    <property type="match status" value="1"/>
</dbReference>
<dbReference type="GO" id="GO:0046983">
    <property type="term" value="F:protein dimerization activity"/>
    <property type="evidence" value="ECO:0007669"/>
    <property type="project" value="InterPro"/>
</dbReference>
<dbReference type="InterPro" id="IPR051241">
    <property type="entry name" value="DZIP_RILPL"/>
</dbReference>
<dbReference type="PANTHER" id="PTHR21502">
    <property type="entry name" value="ZINC FINGER PROTEIN DZIP1"/>
    <property type="match status" value="1"/>
</dbReference>
<evidence type="ECO:0000313" key="8">
    <source>
        <dbReference type="EMBL" id="KAJ1186442.1"/>
    </source>
</evidence>
<dbReference type="InterPro" id="IPR034743">
    <property type="entry name" value="RH1"/>
</dbReference>
<dbReference type="PANTHER" id="PTHR21502:SF7">
    <property type="entry name" value="RAB-INTERACTING LYSOSOMAL PROTEIN"/>
    <property type="match status" value="1"/>
</dbReference>